<feature type="compositionally biased region" description="Low complexity" evidence="5">
    <location>
        <begin position="382"/>
        <end position="393"/>
    </location>
</feature>
<dbReference type="GO" id="GO:0016233">
    <property type="term" value="P:telomere capping"/>
    <property type="evidence" value="ECO:0007669"/>
    <property type="project" value="TreeGrafter"/>
</dbReference>
<evidence type="ECO:0000256" key="1">
    <source>
        <dbReference type="ARBA" id="ARBA00004574"/>
    </source>
</evidence>
<accession>A0AAD7BXE0</accession>
<feature type="compositionally biased region" description="Pro residues" evidence="5">
    <location>
        <begin position="278"/>
        <end position="287"/>
    </location>
</feature>
<dbReference type="Gene3D" id="2.40.50.140">
    <property type="entry name" value="Nucleic acid-binding proteins"/>
    <property type="match status" value="3"/>
</dbReference>
<dbReference type="InterPro" id="IPR012340">
    <property type="entry name" value="NA-bd_OB-fold"/>
</dbReference>
<dbReference type="Proteomes" id="UP001221142">
    <property type="component" value="Unassembled WGS sequence"/>
</dbReference>
<sequence>MKRAADEPDLQVKRKKANPFPADSTALFKDPAQERHATDLLNWTTGESGFISGKVQMKWPPVGGKYRIVLETFSLSVGAKQFEVHFAGRCADKLANEGFQFQVAQQLRLSLRGADCKAKQPSSTPGSKLPITLCYDDGVALEVSPNGSKIDTWFVESGPEVAHHEPESEVAQHEPDPQVAHKEPQPEVAQDDWFSTPKETAPPALVLAEPILMDIDEESVSAPAVRTLKEPSLPLQPTVAAISSVSAPAAVPKNHEFKPSGVSSKDFERRIPLSSMTMPPPPPPPAPASSSSSRPPLRAVASAAANNASISAPQANRIPTPPAPASVHKGNPVLPPAHAKSVSASILGRPLQSPTSISTHTGYPQHVQHRAPPPVSSDAHRNVPSNVVASPPVTENLSKKQRKRREKNLKRREEKNQKKASAALAMPAQTSGLTIASSGDSGSPMAFNESISAPVPLVAPVSLAETKILLPVSAPPAVIQTSHLPSPPPEETVNTPHPIPKQYSSIVDFKKAQKSTIHNVIGVVTSFYSKQTNNGNWSSVVRIVDRTSYPDYLSVNCFNADKRELPVAKAGDIIALIGIKPSTWNGGINGVGFHDHLRWAVYRDHAAVDMEDVTSFSLYDLVDPDELAYCAHLEGWWRGMQQSKTEAAGTVYQIEAASHSVNRGRQHLLLAEVPYDTYFDCTVEVYSGHPCDRPYSIYVTDYKTIPGAKVFQKGWCPPGLSESMLRIEMWEQAGLKGPNMLPGEFYSLRNVRMLSYDGHPQGKLVEPKIEKLDIAKIEEYPHLKALLERKKSYGDLEADEELKLIAQCKDKDYLTCVVELLHVDPLAGTIYITDYTQHTSMPPIQRPWARGLDGYVLKVMIEREHTNELPSLEAGRHYRLKSLRLENSITAREFRGRLGGSGRIDLVNPRSSLLEEWKQGLIQRKIELKHIAEPQPQVTVAEEPSKATLQLAACAPPSNDGRTFSSISQVRSNDCPSKFVVCARVIDFFPPHLSQLFIPVCRKCGHCISDNNSSCIRCNDVEDNDVRFVSIFRILIDDGKDKLEVSISGDVPLLEGFGAAKLDEEGTRRFSERMKPLIGPLLDANGLSRNLEESTEPSSPMTFMVDSWKGSSGMAYGLLGYES</sequence>
<feature type="compositionally biased region" description="Basic and acidic residues" evidence="5">
    <location>
        <begin position="1"/>
        <end position="12"/>
    </location>
</feature>
<dbReference type="InterPro" id="IPR028389">
    <property type="entry name" value="POT1"/>
</dbReference>
<dbReference type="PANTHER" id="PTHR14513">
    <property type="entry name" value="PROTECTION OF TELOMERES 1"/>
    <property type="match status" value="1"/>
</dbReference>
<evidence type="ECO:0000256" key="5">
    <source>
        <dbReference type="SAM" id="MobiDB-lite"/>
    </source>
</evidence>
<feature type="domain" description="Telomeric single stranded DNA binding POT1/Cdc13" evidence="6">
    <location>
        <begin position="503"/>
        <end position="638"/>
    </location>
</feature>
<dbReference type="PANTHER" id="PTHR14513:SF0">
    <property type="entry name" value="PROTECTION OF TELOMERES PROTEIN 1"/>
    <property type="match status" value="1"/>
</dbReference>
<name>A0AAD7BXE0_9AGAR</name>
<feature type="region of interest" description="Disordered" evidence="5">
    <location>
        <begin position="350"/>
        <end position="442"/>
    </location>
</feature>
<dbReference type="SMART" id="SM00976">
    <property type="entry name" value="Telo_bind"/>
    <property type="match status" value="1"/>
</dbReference>
<feature type="region of interest" description="Disordered" evidence="5">
    <location>
        <begin position="246"/>
        <end position="265"/>
    </location>
</feature>
<dbReference type="EMBL" id="JARKIF010000008">
    <property type="protein sequence ID" value="KAJ7632950.1"/>
    <property type="molecule type" value="Genomic_DNA"/>
</dbReference>
<feature type="compositionally biased region" description="Basic residues" evidence="5">
    <location>
        <begin position="399"/>
        <end position="410"/>
    </location>
</feature>
<proteinExistence type="predicted"/>
<gene>
    <name evidence="7" type="ORF">FB45DRAFT_519056</name>
</gene>
<feature type="region of interest" description="Disordered" evidence="5">
    <location>
        <begin position="159"/>
        <end position="198"/>
    </location>
</feature>
<feature type="compositionally biased region" description="Low complexity" evidence="5">
    <location>
        <begin position="288"/>
        <end position="315"/>
    </location>
</feature>
<dbReference type="AlphaFoldDB" id="A0AAD7BXE0"/>
<evidence type="ECO:0000256" key="4">
    <source>
        <dbReference type="ARBA" id="ARBA00023125"/>
    </source>
</evidence>
<keyword evidence="2" id="KW-0158">Chromosome</keyword>
<dbReference type="Pfam" id="PF02765">
    <property type="entry name" value="POT1"/>
    <property type="match status" value="1"/>
</dbReference>
<dbReference type="SUPFAM" id="SSF50249">
    <property type="entry name" value="Nucleic acid-binding proteins"/>
    <property type="match status" value="1"/>
</dbReference>
<keyword evidence="8" id="KW-1185">Reference proteome</keyword>
<keyword evidence="4" id="KW-0238">DNA-binding</keyword>
<comment type="subcellular location">
    <subcellularLocation>
        <location evidence="1">Chromosome</location>
        <location evidence="1">Telomere</location>
    </subcellularLocation>
</comment>
<evidence type="ECO:0000256" key="3">
    <source>
        <dbReference type="ARBA" id="ARBA00022895"/>
    </source>
</evidence>
<dbReference type="InterPro" id="IPR011564">
    <property type="entry name" value="Telomer_end-bd_POT1/Cdc13"/>
</dbReference>
<dbReference type="GO" id="GO:0000783">
    <property type="term" value="C:nuclear telomere cap complex"/>
    <property type="evidence" value="ECO:0007669"/>
    <property type="project" value="TreeGrafter"/>
</dbReference>
<reference evidence="7" key="1">
    <citation type="submission" date="2023-03" db="EMBL/GenBank/DDBJ databases">
        <title>Massive genome expansion in bonnet fungi (Mycena s.s.) driven by repeated elements and novel gene families across ecological guilds.</title>
        <authorList>
            <consortium name="Lawrence Berkeley National Laboratory"/>
            <person name="Harder C.B."/>
            <person name="Miyauchi S."/>
            <person name="Viragh M."/>
            <person name="Kuo A."/>
            <person name="Thoen E."/>
            <person name="Andreopoulos B."/>
            <person name="Lu D."/>
            <person name="Skrede I."/>
            <person name="Drula E."/>
            <person name="Henrissat B."/>
            <person name="Morin E."/>
            <person name="Kohler A."/>
            <person name="Barry K."/>
            <person name="LaButti K."/>
            <person name="Morin E."/>
            <person name="Salamov A."/>
            <person name="Lipzen A."/>
            <person name="Mereny Z."/>
            <person name="Hegedus B."/>
            <person name="Baldrian P."/>
            <person name="Stursova M."/>
            <person name="Weitz H."/>
            <person name="Taylor A."/>
            <person name="Grigoriev I.V."/>
            <person name="Nagy L.G."/>
            <person name="Martin F."/>
            <person name="Kauserud H."/>
        </authorList>
    </citation>
    <scope>NUCLEOTIDE SEQUENCE</scope>
    <source>
        <strain evidence="7">9284</strain>
    </source>
</reference>
<dbReference type="GO" id="GO:0010521">
    <property type="term" value="F:telomerase inhibitor activity"/>
    <property type="evidence" value="ECO:0007669"/>
    <property type="project" value="TreeGrafter"/>
</dbReference>
<comment type="caution">
    <text evidence="7">The sequence shown here is derived from an EMBL/GenBank/DDBJ whole genome shotgun (WGS) entry which is preliminary data.</text>
</comment>
<feature type="region of interest" description="Disordered" evidence="5">
    <location>
        <begin position="272"/>
        <end position="337"/>
    </location>
</feature>
<feature type="compositionally biased region" description="Polar residues" evidence="5">
    <location>
        <begin position="428"/>
        <end position="441"/>
    </location>
</feature>
<evidence type="ECO:0000313" key="7">
    <source>
        <dbReference type="EMBL" id="KAJ7632950.1"/>
    </source>
</evidence>
<evidence type="ECO:0000259" key="6">
    <source>
        <dbReference type="SMART" id="SM00976"/>
    </source>
</evidence>
<evidence type="ECO:0000313" key="8">
    <source>
        <dbReference type="Proteomes" id="UP001221142"/>
    </source>
</evidence>
<keyword evidence="3" id="KW-0779">Telomere</keyword>
<dbReference type="GO" id="GO:0098505">
    <property type="term" value="F:G-rich strand telomeric DNA binding"/>
    <property type="evidence" value="ECO:0007669"/>
    <property type="project" value="TreeGrafter"/>
</dbReference>
<feature type="compositionally biased region" description="Polar residues" evidence="5">
    <location>
        <begin position="352"/>
        <end position="362"/>
    </location>
</feature>
<feature type="region of interest" description="Disordered" evidence="5">
    <location>
        <begin position="1"/>
        <end position="29"/>
    </location>
</feature>
<evidence type="ECO:0000256" key="2">
    <source>
        <dbReference type="ARBA" id="ARBA00022454"/>
    </source>
</evidence>
<dbReference type="GO" id="GO:0032210">
    <property type="term" value="P:regulation of telomere maintenance via telomerase"/>
    <property type="evidence" value="ECO:0007669"/>
    <property type="project" value="TreeGrafter"/>
</dbReference>
<feature type="compositionally biased region" description="Basic and acidic residues" evidence="5">
    <location>
        <begin position="161"/>
        <end position="185"/>
    </location>
</feature>
<organism evidence="7 8">
    <name type="scientific">Roridomyces roridus</name>
    <dbReference type="NCBI Taxonomy" id="1738132"/>
    <lineage>
        <taxon>Eukaryota</taxon>
        <taxon>Fungi</taxon>
        <taxon>Dikarya</taxon>
        <taxon>Basidiomycota</taxon>
        <taxon>Agaricomycotina</taxon>
        <taxon>Agaricomycetes</taxon>
        <taxon>Agaricomycetidae</taxon>
        <taxon>Agaricales</taxon>
        <taxon>Marasmiineae</taxon>
        <taxon>Mycenaceae</taxon>
        <taxon>Roridomyces</taxon>
    </lineage>
</organism>
<protein>
    <recommendedName>
        <fullName evidence="6">Telomeric single stranded DNA binding POT1/Cdc13 domain-containing protein</fullName>
    </recommendedName>
</protein>